<gene>
    <name evidence="5" type="ORF">S01H4_15996</name>
</gene>
<proteinExistence type="predicted"/>
<dbReference type="GO" id="GO:0000287">
    <property type="term" value="F:magnesium ion binding"/>
    <property type="evidence" value="ECO:0007669"/>
    <property type="project" value="TreeGrafter"/>
</dbReference>
<dbReference type="GO" id="GO:0016052">
    <property type="term" value="P:carbohydrate catabolic process"/>
    <property type="evidence" value="ECO:0007669"/>
    <property type="project" value="TreeGrafter"/>
</dbReference>
<keyword evidence="3" id="KW-0460">Magnesium</keyword>
<evidence type="ECO:0000313" key="5">
    <source>
        <dbReference type="EMBL" id="GAG72458.1"/>
    </source>
</evidence>
<accession>X1AIL7</accession>
<dbReference type="EMBL" id="BART01007006">
    <property type="protein sequence ID" value="GAG72458.1"/>
    <property type="molecule type" value="Genomic_DNA"/>
</dbReference>
<evidence type="ECO:0000256" key="2">
    <source>
        <dbReference type="ARBA" id="ARBA00022723"/>
    </source>
</evidence>
<dbReference type="Pfam" id="PF13378">
    <property type="entry name" value="MR_MLE_C"/>
    <property type="match status" value="1"/>
</dbReference>
<dbReference type="Pfam" id="PF02746">
    <property type="entry name" value="MR_MLE_N"/>
    <property type="match status" value="1"/>
</dbReference>
<dbReference type="AlphaFoldDB" id="X1AIL7"/>
<dbReference type="GO" id="GO:0016836">
    <property type="term" value="F:hydro-lyase activity"/>
    <property type="evidence" value="ECO:0007669"/>
    <property type="project" value="TreeGrafter"/>
</dbReference>
<comment type="cofactor">
    <cofactor evidence="1">
        <name>Mg(2+)</name>
        <dbReference type="ChEBI" id="CHEBI:18420"/>
    </cofactor>
</comment>
<dbReference type="Gene3D" id="3.30.390.10">
    <property type="entry name" value="Enolase-like, N-terminal domain"/>
    <property type="match status" value="1"/>
</dbReference>
<dbReference type="SFLD" id="SFLDG00179">
    <property type="entry name" value="mandelate_racemase"/>
    <property type="match status" value="1"/>
</dbReference>
<name>X1AIL7_9ZZZZ</name>
<dbReference type="InterPro" id="IPR029017">
    <property type="entry name" value="Enolase-like_N"/>
</dbReference>
<dbReference type="Gene3D" id="3.20.20.120">
    <property type="entry name" value="Enolase-like C-terminal domain"/>
    <property type="match status" value="1"/>
</dbReference>
<dbReference type="SMART" id="SM00922">
    <property type="entry name" value="MR_MLE"/>
    <property type="match status" value="1"/>
</dbReference>
<keyword evidence="2" id="KW-0479">Metal-binding</keyword>
<evidence type="ECO:0000259" key="4">
    <source>
        <dbReference type="SMART" id="SM00922"/>
    </source>
</evidence>
<comment type="caution">
    <text evidence="5">The sequence shown here is derived from an EMBL/GenBank/DDBJ whole genome shotgun (WGS) entry which is preliminary data.</text>
</comment>
<dbReference type="CDD" id="cd03316">
    <property type="entry name" value="MR_like"/>
    <property type="match status" value="1"/>
</dbReference>
<dbReference type="SUPFAM" id="SSF54826">
    <property type="entry name" value="Enolase N-terminal domain-like"/>
    <property type="match status" value="1"/>
</dbReference>
<protein>
    <recommendedName>
        <fullName evidence="4">Mandelate racemase/muconate lactonizing enzyme C-terminal domain-containing protein</fullName>
    </recommendedName>
</protein>
<evidence type="ECO:0000256" key="1">
    <source>
        <dbReference type="ARBA" id="ARBA00001946"/>
    </source>
</evidence>
<evidence type="ECO:0000256" key="3">
    <source>
        <dbReference type="ARBA" id="ARBA00022842"/>
    </source>
</evidence>
<dbReference type="PANTHER" id="PTHR13794:SF58">
    <property type="entry name" value="MITOCHONDRIAL ENOLASE SUPERFAMILY MEMBER 1"/>
    <property type="match status" value="1"/>
</dbReference>
<dbReference type="InterPro" id="IPR013341">
    <property type="entry name" value="Mandelate_racemase_N_dom"/>
</dbReference>
<feature type="non-terminal residue" evidence="5">
    <location>
        <position position="384"/>
    </location>
</feature>
<dbReference type="SUPFAM" id="SSF51604">
    <property type="entry name" value="Enolase C-terminal domain-like"/>
    <property type="match status" value="1"/>
</dbReference>
<reference evidence="5" key="1">
    <citation type="journal article" date="2014" name="Front. Microbiol.">
        <title>High frequency of phylogenetically diverse reductive dehalogenase-homologous genes in deep subseafloor sedimentary metagenomes.</title>
        <authorList>
            <person name="Kawai M."/>
            <person name="Futagami T."/>
            <person name="Toyoda A."/>
            <person name="Takaki Y."/>
            <person name="Nishi S."/>
            <person name="Hori S."/>
            <person name="Arai W."/>
            <person name="Tsubouchi T."/>
            <person name="Morono Y."/>
            <person name="Uchiyama I."/>
            <person name="Ito T."/>
            <person name="Fujiyama A."/>
            <person name="Inagaki F."/>
            <person name="Takami H."/>
        </authorList>
    </citation>
    <scope>NUCLEOTIDE SEQUENCE</scope>
    <source>
        <strain evidence="5">Expedition CK06-06</strain>
    </source>
</reference>
<feature type="domain" description="Mandelate racemase/muconate lactonizing enzyme C-terminal" evidence="4">
    <location>
        <begin position="139"/>
        <end position="236"/>
    </location>
</feature>
<dbReference type="InterPro" id="IPR029065">
    <property type="entry name" value="Enolase_C-like"/>
</dbReference>
<organism evidence="5">
    <name type="scientific">marine sediment metagenome</name>
    <dbReference type="NCBI Taxonomy" id="412755"/>
    <lineage>
        <taxon>unclassified sequences</taxon>
        <taxon>metagenomes</taxon>
        <taxon>ecological metagenomes</taxon>
    </lineage>
</organism>
<dbReference type="InterPro" id="IPR036849">
    <property type="entry name" value="Enolase-like_C_sf"/>
</dbReference>
<dbReference type="PANTHER" id="PTHR13794">
    <property type="entry name" value="ENOLASE SUPERFAMILY, MANDELATE RACEMASE"/>
    <property type="match status" value="1"/>
</dbReference>
<sequence length="384" mass="43279">MLVTDIKTHLVQLNFSIKIGSMPRFKASGLYTQIITDEDIEGWALSHWNLSNLAQKQFIDDALSKLLINKDPFMTDAIYNEIYHVTNRIMFGIPQATSAVMIALMDIIGKATKQPIYKILGGRKQKVKAYASLFRVYKPKAAVGATQAAIETGGFNAVKLRIGQGIKKDEALLKAVRDTFPDIELMVDVNSGYTSVMDALKIAKLCYKYDLTWLEEPLPSDNLNGLAKLRELSPIPIAGGENDMGIFRFEDILDKNCYDIIQPDVTRCGSYMEIKKIDALAEVKGVRCIPHIFGYGHILAANLHFIMASRCEFCEFPYYPEQFQMLEEPIKVEKGFVKAIEKPGLASRCEFCEFPYYPEQFQMLEEPIKVEKGFVKAIEKPGLG</sequence>
<dbReference type="SFLD" id="SFLDS00001">
    <property type="entry name" value="Enolase"/>
    <property type="match status" value="1"/>
</dbReference>
<dbReference type="InterPro" id="IPR013342">
    <property type="entry name" value="Mandelate_racemase_C"/>
</dbReference>
<dbReference type="InterPro" id="IPR046945">
    <property type="entry name" value="RHMD-like"/>
</dbReference>